<feature type="transmembrane region" description="Helical" evidence="5">
    <location>
        <begin position="380"/>
        <end position="398"/>
    </location>
</feature>
<dbReference type="EMBL" id="WGGD01000005">
    <property type="protein sequence ID" value="MUN28465.1"/>
    <property type="molecule type" value="Genomic_DNA"/>
</dbReference>
<feature type="transmembrane region" description="Helical" evidence="5">
    <location>
        <begin position="341"/>
        <end position="359"/>
    </location>
</feature>
<keyword evidence="4 5" id="KW-0472">Membrane</keyword>
<keyword evidence="3 5" id="KW-1133">Transmembrane helix</keyword>
<feature type="transmembrane region" description="Helical" evidence="5">
    <location>
        <begin position="194"/>
        <end position="213"/>
    </location>
</feature>
<reference evidence="7 8" key="1">
    <citation type="submission" date="2019-10" db="EMBL/GenBank/DDBJ databases">
        <title>Sequencing and Assembly of Multiple Reported Metal-Biooxidizing Members of the Extremely Thermoacidophilic Archaeal Family Sulfolobaceae.</title>
        <authorList>
            <person name="Counts J.A."/>
            <person name="Kelly R.M."/>
        </authorList>
    </citation>
    <scope>NUCLEOTIDE SEQUENCE [LARGE SCALE GENOMIC DNA]</scope>
    <source>
        <strain evidence="7 8">DSM 6482</strain>
    </source>
</reference>
<dbReference type="PANTHER" id="PTHR42770">
    <property type="entry name" value="AMINO ACID TRANSPORTER-RELATED"/>
    <property type="match status" value="1"/>
</dbReference>
<evidence type="ECO:0000256" key="2">
    <source>
        <dbReference type="ARBA" id="ARBA00022692"/>
    </source>
</evidence>
<feature type="transmembrane region" description="Helical" evidence="5">
    <location>
        <begin position="156"/>
        <end position="174"/>
    </location>
</feature>
<accession>A0A6A9QMH0</accession>
<protein>
    <submittedName>
        <fullName evidence="7">Amino acid permease</fullName>
    </submittedName>
</protein>
<keyword evidence="8" id="KW-1185">Reference proteome</keyword>
<proteinExistence type="predicted"/>
<organism evidence="7 8">
    <name type="scientific">Sulfuracidifex metallicus DSM 6482 = JCM 9184</name>
    <dbReference type="NCBI Taxonomy" id="523847"/>
    <lineage>
        <taxon>Archaea</taxon>
        <taxon>Thermoproteota</taxon>
        <taxon>Thermoprotei</taxon>
        <taxon>Sulfolobales</taxon>
        <taxon>Sulfolobaceae</taxon>
        <taxon>Sulfuracidifex</taxon>
    </lineage>
</organism>
<dbReference type="RefSeq" id="WP_156016261.1">
    <property type="nucleotide sequence ID" value="NZ_WGGD01000005.1"/>
</dbReference>
<dbReference type="PANTHER" id="PTHR42770:SF11">
    <property type="entry name" value="INNER MEMBRANE TRANSPORT PROTEIN YBAT"/>
    <property type="match status" value="1"/>
</dbReference>
<feature type="transmembrane region" description="Helical" evidence="5">
    <location>
        <begin position="404"/>
        <end position="423"/>
    </location>
</feature>
<feature type="transmembrane region" description="Helical" evidence="5">
    <location>
        <begin position="99"/>
        <end position="120"/>
    </location>
</feature>
<name>A0A6A9QMH0_SULME</name>
<dbReference type="InterPro" id="IPR050367">
    <property type="entry name" value="APC_superfamily"/>
</dbReference>
<feature type="domain" description="Amino acid permease/ SLC12A" evidence="6">
    <location>
        <begin position="21"/>
        <end position="424"/>
    </location>
</feature>
<evidence type="ECO:0000256" key="4">
    <source>
        <dbReference type="ARBA" id="ARBA00023136"/>
    </source>
</evidence>
<dbReference type="InterPro" id="IPR004841">
    <property type="entry name" value="AA-permease/SLC12A_dom"/>
</dbReference>
<gene>
    <name evidence="7" type="ORF">GC250_03060</name>
</gene>
<feature type="transmembrane region" description="Helical" evidence="5">
    <location>
        <begin position="49"/>
        <end position="71"/>
    </location>
</feature>
<evidence type="ECO:0000259" key="6">
    <source>
        <dbReference type="Pfam" id="PF00324"/>
    </source>
</evidence>
<feature type="transmembrane region" description="Helical" evidence="5">
    <location>
        <begin position="318"/>
        <end position="335"/>
    </location>
</feature>
<comment type="subcellular location">
    <subcellularLocation>
        <location evidence="1">Membrane</location>
        <topology evidence="1">Multi-pass membrane protein</topology>
    </subcellularLocation>
</comment>
<sequence>MENENKRKVDELKRTLTFKDLFFLSIGGQGPFISLIAFGTVMIEKAGILAVLSMATATLVVLMNGLVIYYLSKRFSSGGGYYTYGLYGLSQRMGFETGWMYIVYSLSYGGSLMLGGGYIFNLITGFPPIYSITVVLIISTFLVLKGVKISSKFAEIFAGAELIILLFLSLYFLYLSGFRIYNPFNRVSLGDISLIWLGALYGIGIPTGYGSITPLTEEVKNAKSTIGKVAISAILVGGLFATLFFYSIADINFKGNLASFLVMRFGVIGDILISIVAISDGVLGGISFLTASSRVIYNMAKDNFLHKALSLMKNNKPYVAELVSILGMGFVILIPTLIAGIYGALVTVGAISGIFNLFIHSSSNVSLIRISTRRFKVKKMGELIIGVVAMSLSFYLLLNTILQVQPYIVYSFLGWMVLGFFYLESLDIIRKSQNEQEEN</sequence>
<dbReference type="PIRSF" id="PIRSF006060">
    <property type="entry name" value="AA_transporter"/>
    <property type="match status" value="1"/>
</dbReference>
<evidence type="ECO:0000313" key="7">
    <source>
        <dbReference type="EMBL" id="MUN28465.1"/>
    </source>
</evidence>
<dbReference type="GO" id="GO:0016020">
    <property type="term" value="C:membrane"/>
    <property type="evidence" value="ECO:0007669"/>
    <property type="project" value="UniProtKB-SubCell"/>
</dbReference>
<comment type="caution">
    <text evidence="7">The sequence shown here is derived from an EMBL/GenBank/DDBJ whole genome shotgun (WGS) entry which is preliminary data.</text>
</comment>
<dbReference type="Gene3D" id="1.20.1740.10">
    <property type="entry name" value="Amino acid/polyamine transporter I"/>
    <property type="match status" value="1"/>
</dbReference>
<feature type="transmembrane region" description="Helical" evidence="5">
    <location>
        <begin position="225"/>
        <end position="248"/>
    </location>
</feature>
<dbReference type="AlphaFoldDB" id="A0A6A9QMH0"/>
<feature type="transmembrane region" description="Helical" evidence="5">
    <location>
        <begin position="21"/>
        <end position="43"/>
    </location>
</feature>
<dbReference type="GO" id="GO:0055085">
    <property type="term" value="P:transmembrane transport"/>
    <property type="evidence" value="ECO:0007669"/>
    <property type="project" value="InterPro"/>
</dbReference>
<feature type="transmembrane region" description="Helical" evidence="5">
    <location>
        <begin position="268"/>
        <end position="297"/>
    </location>
</feature>
<evidence type="ECO:0000313" key="8">
    <source>
        <dbReference type="Proteomes" id="UP000470772"/>
    </source>
</evidence>
<dbReference type="Proteomes" id="UP000470772">
    <property type="component" value="Unassembled WGS sequence"/>
</dbReference>
<dbReference type="Pfam" id="PF00324">
    <property type="entry name" value="AA_permease"/>
    <property type="match status" value="1"/>
</dbReference>
<keyword evidence="2 5" id="KW-0812">Transmembrane</keyword>
<evidence type="ECO:0000256" key="5">
    <source>
        <dbReference type="SAM" id="Phobius"/>
    </source>
</evidence>
<evidence type="ECO:0000256" key="1">
    <source>
        <dbReference type="ARBA" id="ARBA00004141"/>
    </source>
</evidence>
<evidence type="ECO:0000256" key="3">
    <source>
        <dbReference type="ARBA" id="ARBA00022989"/>
    </source>
</evidence>
<feature type="transmembrane region" description="Helical" evidence="5">
    <location>
        <begin position="126"/>
        <end position="144"/>
    </location>
</feature>